<dbReference type="InterPro" id="IPR014756">
    <property type="entry name" value="Ig_E-set"/>
</dbReference>
<dbReference type="GO" id="GO:0008270">
    <property type="term" value="F:zinc ion binding"/>
    <property type="evidence" value="ECO:0007669"/>
    <property type="project" value="UniProtKB-KW"/>
</dbReference>
<dbReference type="SUPFAM" id="SSF57845">
    <property type="entry name" value="B-box zinc-binding domain"/>
    <property type="match status" value="1"/>
</dbReference>
<keyword evidence="2" id="KW-0479">Metal-binding</keyword>
<evidence type="ECO:0000256" key="2">
    <source>
        <dbReference type="ARBA" id="ARBA00022723"/>
    </source>
</evidence>
<protein>
    <submittedName>
        <fullName evidence="12">(African queen) hypothetical protein</fullName>
    </submittedName>
</protein>
<dbReference type="InterPro" id="IPR000315">
    <property type="entry name" value="Znf_B-box"/>
</dbReference>
<dbReference type="InterPro" id="IPR001298">
    <property type="entry name" value="Filamin/ABP280_rpt"/>
</dbReference>
<dbReference type="GO" id="GO:0061630">
    <property type="term" value="F:ubiquitin protein ligase activity"/>
    <property type="evidence" value="ECO:0007669"/>
    <property type="project" value="TreeGrafter"/>
</dbReference>
<dbReference type="Gene3D" id="3.30.40.10">
    <property type="entry name" value="Zinc/RING finger domain, C3HC4 (zinc finger)"/>
    <property type="match status" value="1"/>
</dbReference>
<dbReference type="InterPro" id="IPR013083">
    <property type="entry name" value="Znf_RING/FYVE/PHD"/>
</dbReference>
<dbReference type="Gene3D" id="4.10.830.40">
    <property type="match status" value="1"/>
</dbReference>
<proteinExistence type="inferred from homology"/>
<feature type="domain" description="B box-type" evidence="11">
    <location>
        <begin position="254"/>
        <end position="291"/>
    </location>
</feature>
<evidence type="ECO:0000256" key="5">
    <source>
        <dbReference type="ARBA" id="ARBA00022833"/>
    </source>
</evidence>
<feature type="repeat" description="Filamin" evidence="7">
    <location>
        <begin position="507"/>
        <end position="558"/>
    </location>
</feature>
<dbReference type="PROSITE" id="PS50194">
    <property type="entry name" value="FILAMIN_REPEAT"/>
    <property type="match status" value="1"/>
</dbReference>
<dbReference type="InterPro" id="IPR017868">
    <property type="entry name" value="Filamin/ABP280_repeat-like"/>
</dbReference>
<dbReference type="EMBL" id="CAKASE010000058">
    <property type="protein sequence ID" value="CAG9567533.1"/>
    <property type="molecule type" value="Genomic_DNA"/>
</dbReference>
<dbReference type="Pfam" id="PF00643">
    <property type="entry name" value="zf-B_box"/>
    <property type="match status" value="1"/>
</dbReference>
<dbReference type="SUPFAM" id="SSF81296">
    <property type="entry name" value="E set domains"/>
    <property type="match status" value="1"/>
</dbReference>
<evidence type="ECO:0000256" key="1">
    <source>
        <dbReference type="ARBA" id="ARBA00008518"/>
    </source>
</evidence>
<dbReference type="PANTHER" id="PTHR25462">
    <property type="entry name" value="BONUS, ISOFORM C-RELATED"/>
    <property type="match status" value="1"/>
</dbReference>
<dbReference type="GO" id="GO:0005654">
    <property type="term" value="C:nucleoplasm"/>
    <property type="evidence" value="ECO:0007669"/>
    <property type="project" value="TreeGrafter"/>
</dbReference>
<evidence type="ECO:0000313" key="12">
    <source>
        <dbReference type="EMBL" id="CAG9567533.1"/>
    </source>
</evidence>
<dbReference type="Pfam" id="PF00097">
    <property type="entry name" value="zf-C3HC4"/>
    <property type="match status" value="1"/>
</dbReference>
<evidence type="ECO:0000259" key="11">
    <source>
        <dbReference type="PROSITE" id="PS50119"/>
    </source>
</evidence>
<dbReference type="Pfam" id="PF00630">
    <property type="entry name" value="Filamin"/>
    <property type="match status" value="1"/>
</dbReference>
<evidence type="ECO:0000256" key="6">
    <source>
        <dbReference type="PROSITE-ProRule" id="PRU00024"/>
    </source>
</evidence>
<feature type="region of interest" description="Disordered" evidence="9">
    <location>
        <begin position="17"/>
        <end position="58"/>
    </location>
</feature>
<comment type="caution">
    <text evidence="12">The sequence shown here is derived from an EMBL/GenBank/DDBJ whole genome shotgun (WGS) entry which is preliminary data.</text>
</comment>
<keyword evidence="5" id="KW-0862">Zinc</keyword>
<keyword evidence="13" id="KW-1185">Reference proteome</keyword>
<feature type="coiled-coil region" evidence="8">
    <location>
        <begin position="371"/>
        <end position="398"/>
    </location>
</feature>
<evidence type="ECO:0000256" key="4">
    <source>
        <dbReference type="ARBA" id="ARBA00022771"/>
    </source>
</evidence>
<dbReference type="InterPro" id="IPR013783">
    <property type="entry name" value="Ig-like_fold"/>
</dbReference>
<gene>
    <name evidence="12" type="ORF">DCHRY22_LOCUS7780</name>
</gene>
<sequence>MEVDLIFYIFGSFSRKKRERRKSLEPSSISAGNSPLKSNSKSKLSRPSSQNGIAPRTSAYEERRKAKLKEWECGICKSELVEPRLLACLHSFCTDCLLGLHCDGDDLWEDNEGCPEHDAGFGSASAGGSGGSGYETLRHSVSESSLEKIKYGIVSRKVSGKSYHFVVCPLCGSESQLPLGGVSALPLNYVLLRRMNGRDGDSAVLCDLCCADNKAESRCSQCLVSVCTSCGDSHTMKKGNATHLLEPLAPFLRFCGQHPKVELTVYCATCQQVICRDCSLISHGGHALEGAGRAAAGKVAALKDAMQRAGLVPDHVQRANRILDVHAKEIDEQASRVESEIRLWSEEYRRSLETHARALCAGAVRARARYRARAARQLVQLEQRAEHAREAVRFAEELLSEGKEDEILSLSGPVLKRLQNLTELQPLCEAARCELRFAPNAPAAHNPSLVGRLYTMGPDPQQCVLDTDGLQDLRVDCQHTAILELRDSNGERIWCGGETVCGYFRRRDSSSRPAAARVRPRVDGSYALHVAPRTPGHYLLAVTVDNQPIKGSPFSCSARLSKSHSGQFHCCSFCSSGGRRDATCGCGSTMGGGYKGCGHGHAGWPGTRHWSCCGGTSRHGPCTTLTTNTPHTYHVSL</sequence>
<keyword evidence="4 6" id="KW-0863">Zinc-finger</keyword>
<dbReference type="AlphaFoldDB" id="A0A8J2QTE0"/>
<evidence type="ECO:0000256" key="3">
    <source>
        <dbReference type="ARBA" id="ARBA00022737"/>
    </source>
</evidence>
<dbReference type="InterPro" id="IPR047153">
    <property type="entry name" value="TRIM45/56/19-like"/>
</dbReference>
<keyword evidence="3" id="KW-0677">Repeat</keyword>
<evidence type="ECO:0000313" key="13">
    <source>
        <dbReference type="Proteomes" id="UP000789524"/>
    </source>
</evidence>
<dbReference type="Proteomes" id="UP000789524">
    <property type="component" value="Unassembled WGS sequence"/>
</dbReference>
<name>A0A8J2QTE0_9NEOP</name>
<dbReference type="InterPro" id="IPR001841">
    <property type="entry name" value="Znf_RING"/>
</dbReference>
<dbReference type="PROSITE" id="PS00518">
    <property type="entry name" value="ZF_RING_1"/>
    <property type="match status" value="1"/>
</dbReference>
<evidence type="ECO:0000256" key="7">
    <source>
        <dbReference type="PROSITE-ProRule" id="PRU00087"/>
    </source>
</evidence>
<dbReference type="SMART" id="SM00184">
    <property type="entry name" value="RING"/>
    <property type="match status" value="1"/>
</dbReference>
<evidence type="ECO:0000256" key="8">
    <source>
        <dbReference type="SAM" id="Coils"/>
    </source>
</evidence>
<dbReference type="PROSITE" id="PS50089">
    <property type="entry name" value="ZF_RING_2"/>
    <property type="match status" value="1"/>
</dbReference>
<accession>A0A8J2QTE0</accession>
<evidence type="ECO:0000256" key="9">
    <source>
        <dbReference type="SAM" id="MobiDB-lite"/>
    </source>
</evidence>
<comment type="similarity">
    <text evidence="1">Belongs to the TRIM/RBCC family.</text>
</comment>
<dbReference type="Gene3D" id="3.30.160.60">
    <property type="entry name" value="Classic Zinc Finger"/>
    <property type="match status" value="1"/>
</dbReference>
<dbReference type="OrthoDB" id="264520at2759"/>
<organism evidence="12 13">
    <name type="scientific">Danaus chrysippus</name>
    <name type="common">African queen</name>
    <dbReference type="NCBI Taxonomy" id="151541"/>
    <lineage>
        <taxon>Eukaryota</taxon>
        <taxon>Metazoa</taxon>
        <taxon>Ecdysozoa</taxon>
        <taxon>Arthropoda</taxon>
        <taxon>Hexapoda</taxon>
        <taxon>Insecta</taxon>
        <taxon>Pterygota</taxon>
        <taxon>Neoptera</taxon>
        <taxon>Endopterygota</taxon>
        <taxon>Lepidoptera</taxon>
        <taxon>Glossata</taxon>
        <taxon>Ditrysia</taxon>
        <taxon>Papilionoidea</taxon>
        <taxon>Nymphalidae</taxon>
        <taxon>Danainae</taxon>
        <taxon>Danaini</taxon>
        <taxon>Danaina</taxon>
        <taxon>Danaus</taxon>
        <taxon>Anosia</taxon>
    </lineage>
</organism>
<feature type="compositionally biased region" description="Low complexity" evidence="9">
    <location>
        <begin position="25"/>
        <end position="49"/>
    </location>
</feature>
<dbReference type="PROSITE" id="PS50119">
    <property type="entry name" value="ZF_BBOX"/>
    <property type="match status" value="1"/>
</dbReference>
<reference evidence="12" key="1">
    <citation type="submission" date="2021-09" db="EMBL/GenBank/DDBJ databases">
        <authorList>
            <person name="Martin H S."/>
        </authorList>
    </citation>
    <scope>NUCLEOTIDE SEQUENCE</scope>
</reference>
<evidence type="ECO:0000259" key="10">
    <source>
        <dbReference type="PROSITE" id="PS50089"/>
    </source>
</evidence>
<dbReference type="InterPro" id="IPR018957">
    <property type="entry name" value="Znf_C3HC4_RING-type"/>
</dbReference>
<dbReference type="PANTHER" id="PTHR25462:SF291">
    <property type="entry name" value="E3 UBIQUITIN-PROTEIN LIGASE TRIM45"/>
    <property type="match status" value="1"/>
</dbReference>
<feature type="domain" description="RING-type" evidence="10">
    <location>
        <begin position="73"/>
        <end position="118"/>
    </location>
</feature>
<dbReference type="SUPFAM" id="SSF57850">
    <property type="entry name" value="RING/U-box"/>
    <property type="match status" value="1"/>
</dbReference>
<dbReference type="Gene3D" id="2.60.40.10">
    <property type="entry name" value="Immunoglobulins"/>
    <property type="match status" value="1"/>
</dbReference>
<dbReference type="InterPro" id="IPR017907">
    <property type="entry name" value="Znf_RING_CS"/>
</dbReference>
<keyword evidence="8" id="KW-0175">Coiled coil</keyword>
<dbReference type="SMART" id="SM00557">
    <property type="entry name" value="IG_FLMN"/>
    <property type="match status" value="1"/>
</dbReference>